<comment type="caution">
    <text evidence="2">The sequence shown here is derived from an EMBL/GenBank/DDBJ whole genome shotgun (WGS) entry which is preliminary data.</text>
</comment>
<feature type="compositionally biased region" description="Polar residues" evidence="1">
    <location>
        <begin position="25"/>
        <end position="38"/>
    </location>
</feature>
<keyword evidence="3" id="KW-1185">Reference proteome</keyword>
<protein>
    <submittedName>
        <fullName evidence="2">Uncharacterized protein</fullName>
    </submittedName>
</protein>
<dbReference type="Proteomes" id="UP000521943">
    <property type="component" value="Unassembled WGS sequence"/>
</dbReference>
<evidence type="ECO:0000313" key="3">
    <source>
        <dbReference type="Proteomes" id="UP000521943"/>
    </source>
</evidence>
<feature type="compositionally biased region" description="Pro residues" evidence="1">
    <location>
        <begin position="1"/>
        <end position="14"/>
    </location>
</feature>
<evidence type="ECO:0000313" key="2">
    <source>
        <dbReference type="EMBL" id="KAF6758085.1"/>
    </source>
</evidence>
<name>A0A8H6I376_9AGAR</name>
<organism evidence="2 3">
    <name type="scientific">Ephemerocybe angulata</name>
    <dbReference type="NCBI Taxonomy" id="980116"/>
    <lineage>
        <taxon>Eukaryota</taxon>
        <taxon>Fungi</taxon>
        <taxon>Dikarya</taxon>
        <taxon>Basidiomycota</taxon>
        <taxon>Agaricomycotina</taxon>
        <taxon>Agaricomycetes</taxon>
        <taxon>Agaricomycetidae</taxon>
        <taxon>Agaricales</taxon>
        <taxon>Agaricineae</taxon>
        <taxon>Psathyrellaceae</taxon>
        <taxon>Ephemerocybe</taxon>
    </lineage>
</organism>
<accession>A0A8H6I376</accession>
<sequence length="449" mass="49505">MPIPPAPSPSPGVPPALNHARSGSLYPSTGLSTPTSESEFGMPQNAVAGPSTLSNTSTEDPELRPKKRRRVVPADMRKNDKIRSCRRCQREDCPALNDVYERQTPHGPGWALNTSSGALAVHNVVVGYDDRPVARGHNRRLSGRGPRTKQFLVQTVKGRKVAALNSGTVVNRLLWTKHYQSENIILKSPMTGALFSAAASEHRVSPCTEPLSDTGMGGLWPWRSLTPPSVRNRPNRGISITAKCRWVPGRVSNRRTSLPSVVYVRESQKVTYIASKHQETQGRAGNQDALFPSVMARQNSTSGVCIEFSSVLECRDSEQWWEIPSVIGRDSRHILLSSVRICKRGALWGVRVQDAREAQSGEAGANSMREKWSFSVEVDFTLEPQHPPLERTLQAQLKVESKDSEPPCEAAAFQHKFDTATTWALLLHNSWQRSIITAVPAVVGSDLYV</sequence>
<dbReference type="EMBL" id="JACGCI010000020">
    <property type="protein sequence ID" value="KAF6758085.1"/>
    <property type="molecule type" value="Genomic_DNA"/>
</dbReference>
<gene>
    <name evidence="2" type="ORF">DFP72DRAFT_845529</name>
</gene>
<reference evidence="2 3" key="1">
    <citation type="submission" date="2020-07" db="EMBL/GenBank/DDBJ databases">
        <title>Comparative genomics of pyrophilous fungi reveals a link between fire events and developmental genes.</title>
        <authorList>
            <consortium name="DOE Joint Genome Institute"/>
            <person name="Steindorff A.S."/>
            <person name="Carver A."/>
            <person name="Calhoun S."/>
            <person name="Stillman K."/>
            <person name="Liu H."/>
            <person name="Lipzen A."/>
            <person name="Pangilinan J."/>
            <person name="Labutti K."/>
            <person name="Bruns T.D."/>
            <person name="Grigoriev I.V."/>
        </authorList>
    </citation>
    <scope>NUCLEOTIDE SEQUENCE [LARGE SCALE GENOMIC DNA]</scope>
    <source>
        <strain evidence="2 3">CBS 144469</strain>
    </source>
</reference>
<evidence type="ECO:0000256" key="1">
    <source>
        <dbReference type="SAM" id="MobiDB-lite"/>
    </source>
</evidence>
<proteinExistence type="predicted"/>
<feature type="region of interest" description="Disordered" evidence="1">
    <location>
        <begin position="1"/>
        <end position="73"/>
    </location>
</feature>
<dbReference type="AlphaFoldDB" id="A0A8H6I376"/>